<sequence length="567" mass="64261">MLRDNPQISARRRLQLALILIVDGVLIANSAIHKPSPRYVTMVQDVEAFLQFSRGRESFLRTIGTMMPLLSTPGKREESTSTLRTQLRSGSMRLCGFPLALQLLVLRQIRALLERLPSTAEEPILLHMDGIVIPKYGSLTLDQTHLTEADPNLNVCLMVDVKRPEETEWDDESGDRKIKYMHTKIISGYTFRKQEWPGGDASCPIIVTKHAPVQRQHKKHIVDRNQAYREHLKAKAPTTSFKKKIPDYILHGPRTEDTDNYHISQPTTPQGHEEIIASVLSDLNNHPPGSLRRSAEKGNLAAHDGDPIPGDPDSHASIHDCQDSLPEEPIQPTNPHTNNFPNEPVNDAAQLSTTQKGPTHLTHPLDITCQQSSATNHAHVHYNMSKLEPNAVIVEGNSNHCTRSPINTPPEKEHMEVLIKWLATREYGGHQDSAAYCPPELLEILLARDRKFRMSRNKANFRWDDIRRYVNAEGRTWVKDTDTVYVPILCPAASQQNGLTSYTWNRVPDLYQNKRSGDCGPVAIKFMEMHTAGDPDHHMFGFTDEIIDQFRKQYALDLYRDLVIPLY</sequence>
<reference evidence="7 8" key="1">
    <citation type="submission" date="2022-03" db="EMBL/GenBank/DDBJ databases">
        <authorList>
            <person name="Nunn A."/>
            <person name="Chopra R."/>
            <person name="Nunn A."/>
            <person name="Contreras Garrido A."/>
        </authorList>
    </citation>
    <scope>NUCLEOTIDE SEQUENCE [LARGE SCALE GENOMIC DNA]</scope>
</reference>
<protein>
    <recommendedName>
        <fullName evidence="9">Ubiquitin-like protease family profile domain-containing protein</fullName>
    </recommendedName>
</protein>
<accession>A0AAU9SF43</accession>
<feature type="domain" description="DUF1985" evidence="6">
    <location>
        <begin position="2"/>
        <end position="63"/>
    </location>
</feature>
<name>A0AAU9SF43_THLAR</name>
<evidence type="ECO:0000313" key="8">
    <source>
        <dbReference type="Proteomes" id="UP000836841"/>
    </source>
</evidence>
<keyword evidence="8" id="KW-1185">Reference proteome</keyword>
<dbReference type="GO" id="GO:0008234">
    <property type="term" value="F:cysteine-type peptidase activity"/>
    <property type="evidence" value="ECO:0007669"/>
    <property type="project" value="InterPro"/>
</dbReference>
<feature type="domain" description="Ubiquitin-like protease family profile" evidence="5">
    <location>
        <begin position="490"/>
        <end position="561"/>
    </location>
</feature>
<dbReference type="PANTHER" id="PTHR48449">
    <property type="entry name" value="DUF1985 DOMAIN-CONTAINING PROTEIN"/>
    <property type="match status" value="1"/>
</dbReference>
<proteinExistence type="inferred from homology"/>
<dbReference type="Pfam" id="PF02902">
    <property type="entry name" value="Peptidase_C48"/>
    <property type="match status" value="1"/>
</dbReference>
<dbReference type="SUPFAM" id="SSF54001">
    <property type="entry name" value="Cysteine proteinases"/>
    <property type="match status" value="1"/>
</dbReference>
<feature type="compositionally biased region" description="Polar residues" evidence="4">
    <location>
        <begin position="331"/>
        <end position="341"/>
    </location>
</feature>
<dbReference type="InterPro" id="IPR003653">
    <property type="entry name" value="Peptidase_C48_C"/>
</dbReference>
<comment type="similarity">
    <text evidence="1">Belongs to the peptidase C48 family.</text>
</comment>
<dbReference type="PANTHER" id="PTHR48449:SF1">
    <property type="entry name" value="DUF1985 DOMAIN-CONTAINING PROTEIN"/>
    <property type="match status" value="1"/>
</dbReference>
<dbReference type="Gene3D" id="3.40.395.10">
    <property type="entry name" value="Adenoviral Proteinase, Chain A"/>
    <property type="match status" value="1"/>
</dbReference>
<keyword evidence="2" id="KW-0645">Protease</keyword>
<evidence type="ECO:0000256" key="3">
    <source>
        <dbReference type="ARBA" id="ARBA00022801"/>
    </source>
</evidence>
<dbReference type="InterPro" id="IPR015410">
    <property type="entry name" value="DUF1985"/>
</dbReference>
<evidence type="ECO:0000259" key="5">
    <source>
        <dbReference type="Pfam" id="PF02902"/>
    </source>
</evidence>
<evidence type="ECO:0000259" key="6">
    <source>
        <dbReference type="Pfam" id="PF09331"/>
    </source>
</evidence>
<evidence type="ECO:0000256" key="1">
    <source>
        <dbReference type="ARBA" id="ARBA00005234"/>
    </source>
</evidence>
<evidence type="ECO:0000313" key="7">
    <source>
        <dbReference type="EMBL" id="CAH2064916.1"/>
    </source>
</evidence>
<evidence type="ECO:0008006" key="9">
    <source>
        <dbReference type="Google" id="ProtNLM"/>
    </source>
</evidence>
<dbReference type="EMBL" id="OU466861">
    <property type="protein sequence ID" value="CAH2064916.1"/>
    <property type="molecule type" value="Genomic_DNA"/>
</dbReference>
<dbReference type="GO" id="GO:0006508">
    <property type="term" value="P:proteolysis"/>
    <property type="evidence" value="ECO:0007669"/>
    <property type="project" value="UniProtKB-KW"/>
</dbReference>
<gene>
    <name evidence="7" type="ORF">TAV2_LOCUS16337</name>
</gene>
<dbReference type="AlphaFoldDB" id="A0AAU9SF43"/>
<evidence type="ECO:0000256" key="4">
    <source>
        <dbReference type="SAM" id="MobiDB-lite"/>
    </source>
</evidence>
<keyword evidence="3" id="KW-0378">Hydrolase</keyword>
<dbReference type="Pfam" id="PF09331">
    <property type="entry name" value="DUF1985"/>
    <property type="match status" value="1"/>
</dbReference>
<feature type="region of interest" description="Disordered" evidence="4">
    <location>
        <begin position="282"/>
        <end position="347"/>
    </location>
</feature>
<organism evidence="7 8">
    <name type="scientific">Thlaspi arvense</name>
    <name type="common">Field penny-cress</name>
    <dbReference type="NCBI Taxonomy" id="13288"/>
    <lineage>
        <taxon>Eukaryota</taxon>
        <taxon>Viridiplantae</taxon>
        <taxon>Streptophyta</taxon>
        <taxon>Embryophyta</taxon>
        <taxon>Tracheophyta</taxon>
        <taxon>Spermatophyta</taxon>
        <taxon>Magnoliopsida</taxon>
        <taxon>eudicotyledons</taxon>
        <taxon>Gunneridae</taxon>
        <taxon>Pentapetalae</taxon>
        <taxon>rosids</taxon>
        <taxon>malvids</taxon>
        <taxon>Brassicales</taxon>
        <taxon>Brassicaceae</taxon>
        <taxon>Thlaspideae</taxon>
        <taxon>Thlaspi</taxon>
    </lineage>
</organism>
<dbReference type="InterPro" id="IPR038765">
    <property type="entry name" value="Papain-like_cys_pep_sf"/>
</dbReference>
<evidence type="ECO:0000256" key="2">
    <source>
        <dbReference type="ARBA" id="ARBA00022670"/>
    </source>
</evidence>
<feature type="compositionally biased region" description="Basic and acidic residues" evidence="4">
    <location>
        <begin position="312"/>
        <end position="322"/>
    </location>
</feature>
<dbReference type="Proteomes" id="UP000836841">
    <property type="component" value="Chromosome 5"/>
</dbReference>